<evidence type="ECO:0000313" key="2">
    <source>
        <dbReference type="Proteomes" id="UP000476055"/>
    </source>
</evidence>
<proteinExistence type="predicted"/>
<evidence type="ECO:0008006" key="3">
    <source>
        <dbReference type="Google" id="ProtNLM"/>
    </source>
</evidence>
<comment type="caution">
    <text evidence="1">The sequence shown here is derived from an EMBL/GenBank/DDBJ whole genome shotgun (WGS) entry which is preliminary data.</text>
</comment>
<keyword evidence="2" id="KW-1185">Reference proteome</keyword>
<accession>A0A6L5YIZ3</accession>
<gene>
    <name evidence="1" type="ORF">FYJ59_06560</name>
</gene>
<evidence type="ECO:0000313" key="1">
    <source>
        <dbReference type="EMBL" id="MST57908.1"/>
    </source>
</evidence>
<organism evidence="1 2">
    <name type="scientific">Waltera intestinalis</name>
    <dbReference type="NCBI Taxonomy" id="2606635"/>
    <lineage>
        <taxon>Bacteria</taxon>
        <taxon>Bacillati</taxon>
        <taxon>Bacillota</taxon>
        <taxon>Clostridia</taxon>
        <taxon>Lachnospirales</taxon>
        <taxon>Lachnospiraceae</taxon>
        <taxon>Waltera</taxon>
    </lineage>
</organism>
<dbReference type="AlphaFoldDB" id="A0A6L5YIZ3"/>
<dbReference type="Proteomes" id="UP000476055">
    <property type="component" value="Unassembled WGS sequence"/>
</dbReference>
<dbReference type="EMBL" id="VUMU01000006">
    <property type="protein sequence ID" value="MST57908.1"/>
    <property type="molecule type" value="Genomic_DNA"/>
</dbReference>
<sequence length="116" mass="13664">MSKMSKQARAREFNAASRQSIKERDLYQCIFCRMGYHMEDVTWYGQQLQSIMHYIPRSRGGLGIPQNGALGCQSHHEMLDNGNKGRREEMLQLFRAYLQDHYPDWSEDALTYNKWG</sequence>
<dbReference type="Gene3D" id="1.10.30.50">
    <property type="match status" value="1"/>
</dbReference>
<reference evidence="1 2" key="1">
    <citation type="submission" date="2019-08" db="EMBL/GenBank/DDBJ databases">
        <title>In-depth cultivation of the pig gut microbiome towards novel bacterial diversity and tailored functional studies.</title>
        <authorList>
            <person name="Wylensek D."/>
            <person name="Hitch T.C.A."/>
            <person name="Clavel T."/>
        </authorList>
    </citation>
    <scope>NUCLEOTIDE SEQUENCE [LARGE SCALE GENOMIC DNA]</scope>
    <source>
        <strain evidence="1 2">WCA3-601-WT-6H</strain>
    </source>
</reference>
<protein>
    <recommendedName>
        <fullName evidence="3">HNH endonuclease</fullName>
    </recommendedName>
</protein>
<name>A0A6L5YIZ3_9FIRM</name>
<dbReference type="RefSeq" id="WP_154496036.1">
    <property type="nucleotide sequence ID" value="NZ_VUMU01000006.1"/>
</dbReference>